<name>A0A6L5X4V7_9FIRM</name>
<dbReference type="GO" id="GO:0016740">
    <property type="term" value="F:transferase activity"/>
    <property type="evidence" value="ECO:0007669"/>
    <property type="project" value="UniProtKB-KW"/>
</dbReference>
<reference evidence="1 2" key="1">
    <citation type="submission" date="2019-08" db="EMBL/GenBank/DDBJ databases">
        <title>In-depth cultivation of the pig gut microbiome towards novel bacterial diversity and tailored functional studies.</title>
        <authorList>
            <person name="Wylensek D."/>
            <person name="Hitch T.C.A."/>
            <person name="Clavel T."/>
        </authorList>
    </citation>
    <scope>NUCLEOTIDE SEQUENCE [LARGE SCALE GENOMIC DNA]</scope>
    <source>
        <strain evidence="1 2">Oil+RF-744-WCA-WT-11</strain>
    </source>
</reference>
<dbReference type="Pfam" id="PF13641">
    <property type="entry name" value="Glyco_tranf_2_3"/>
    <property type="match status" value="1"/>
</dbReference>
<dbReference type="CDD" id="cd00761">
    <property type="entry name" value="Glyco_tranf_GTA_type"/>
    <property type="match status" value="1"/>
</dbReference>
<dbReference type="Proteomes" id="UP000481852">
    <property type="component" value="Unassembled WGS sequence"/>
</dbReference>
<dbReference type="EMBL" id="VULZ01000004">
    <property type="protein sequence ID" value="MSS14433.1"/>
    <property type="molecule type" value="Genomic_DNA"/>
</dbReference>
<protein>
    <submittedName>
        <fullName evidence="1">Glycosyltransferase</fullName>
    </submittedName>
</protein>
<evidence type="ECO:0000313" key="2">
    <source>
        <dbReference type="Proteomes" id="UP000481852"/>
    </source>
</evidence>
<evidence type="ECO:0000313" key="1">
    <source>
        <dbReference type="EMBL" id="MSS14433.1"/>
    </source>
</evidence>
<organism evidence="1 2">
    <name type="scientific">Porcincola intestinalis</name>
    <dbReference type="NCBI Taxonomy" id="2606632"/>
    <lineage>
        <taxon>Bacteria</taxon>
        <taxon>Bacillati</taxon>
        <taxon>Bacillota</taxon>
        <taxon>Clostridia</taxon>
        <taxon>Lachnospirales</taxon>
        <taxon>Lachnospiraceae</taxon>
        <taxon>Porcincola</taxon>
    </lineage>
</organism>
<accession>A0A6L5X4V7</accession>
<dbReference type="SUPFAM" id="SSF53448">
    <property type="entry name" value="Nucleotide-diphospho-sugar transferases"/>
    <property type="match status" value="1"/>
</dbReference>
<dbReference type="Gene3D" id="3.90.550.10">
    <property type="entry name" value="Spore Coat Polysaccharide Biosynthesis Protein SpsA, Chain A"/>
    <property type="match status" value="1"/>
</dbReference>
<dbReference type="InterPro" id="IPR029044">
    <property type="entry name" value="Nucleotide-diphossugar_trans"/>
</dbReference>
<sequence length="269" mass="31009">MKYGNEDHTFVICAYKESPYLEDCIRSVTGQTVCSSVIIVTSTPNTFIRKTADKYQIPLICNHGEAGIAGDWNFAIETAKTPLVTIAHQDDIYGRHYLEAVLQTASFCSHPLILFTDYDELRGGKIVRGNRLLRVKRLMLSPLKIKACRRSIWVRRRILSMGSAICCPSVTIVKKNVSLPVFENNMKSNIDWQAWEKLSREKGEFAYIPSALMLHRIHRDSTTSQLLEKDQRRVEDLYMYRKFWPEWIAGIIEHFYQSAEKSNEINGKL</sequence>
<proteinExistence type="predicted"/>
<keyword evidence="2" id="KW-1185">Reference proteome</keyword>
<dbReference type="AlphaFoldDB" id="A0A6L5X4V7"/>
<keyword evidence="1" id="KW-0808">Transferase</keyword>
<dbReference type="RefSeq" id="WP_154524186.1">
    <property type="nucleotide sequence ID" value="NZ_VULZ01000004.1"/>
</dbReference>
<comment type="caution">
    <text evidence="1">The sequence shown here is derived from an EMBL/GenBank/DDBJ whole genome shotgun (WGS) entry which is preliminary data.</text>
</comment>
<gene>
    <name evidence="1" type="ORF">FYJ35_05150</name>
</gene>